<dbReference type="HOGENOM" id="CLU_2932705_0_0_0"/>
<organism evidence="1 2">
    <name type="scientific">Nitrospira defluvii</name>
    <dbReference type="NCBI Taxonomy" id="330214"/>
    <lineage>
        <taxon>Bacteria</taxon>
        <taxon>Pseudomonadati</taxon>
        <taxon>Nitrospirota</taxon>
        <taxon>Nitrospiria</taxon>
        <taxon>Nitrospirales</taxon>
        <taxon>Nitrospiraceae</taxon>
        <taxon>Nitrospira</taxon>
    </lineage>
</organism>
<accession>D8PI20</accession>
<name>D8PI20_9BACT</name>
<proteinExistence type="predicted"/>
<reference evidence="1 2" key="1">
    <citation type="journal article" date="2010" name="Proc. Natl. Acad. Sci. U.S.A.">
        <title>A Nitrospira metagenome illuminates the physiology and evolution of globally important nitrite-oxidizing bacteria.</title>
        <authorList>
            <person name="Lucker S."/>
            <person name="Wagner M."/>
            <person name="Maixner F."/>
            <person name="Pelletier E."/>
            <person name="Koch H."/>
            <person name="Vacherie B."/>
            <person name="Rattei T."/>
            <person name="Sinninghe Damste J."/>
            <person name="Spieck E."/>
            <person name="Le Paslier D."/>
            <person name="Daims H."/>
        </authorList>
    </citation>
    <scope>NUCLEOTIDE SEQUENCE [LARGE SCALE GENOMIC DNA]</scope>
</reference>
<protein>
    <submittedName>
        <fullName evidence="1">Uncharacterized protein</fullName>
    </submittedName>
</protein>
<dbReference type="EMBL" id="FP929003">
    <property type="protein sequence ID" value="CBK42907.1"/>
    <property type="molecule type" value="Genomic_DNA"/>
</dbReference>
<dbReference type="Proteomes" id="UP000001660">
    <property type="component" value="Chromosome"/>
</dbReference>
<dbReference type="KEGG" id="nde:NIDE3214"/>
<keyword evidence="2" id="KW-1185">Reference proteome</keyword>
<gene>
    <name evidence="1" type="ORF">NIDE3214</name>
</gene>
<dbReference type="AlphaFoldDB" id="D8PI20"/>
<evidence type="ECO:0000313" key="2">
    <source>
        <dbReference type="Proteomes" id="UP000001660"/>
    </source>
</evidence>
<dbReference type="STRING" id="330214.NIDE3214"/>
<sequence length="60" mass="6754">MTARIIPVRLCVFTGPFCLDFIHRLFKNPRHRGKFVPAWLRNSGRLGLAGAGYARSIRAA</sequence>
<evidence type="ECO:0000313" key="1">
    <source>
        <dbReference type="EMBL" id="CBK42907.1"/>
    </source>
</evidence>